<sequence>MRLPHTRLRRSHLSLSPCSLLSSSRVSAPVDLEEERECQESKAWEELDKGKEKATTVLQLLKKLDRPDQFSLYYCGGLKLLSHAISDCTGQTLFRLNNGFSILQTNDTMKTKTC</sequence>
<dbReference type="PANTHER" id="PTHR46540:SF1">
    <property type="entry name" value="TETRATRICOPEPTIDE REPEAT PROTEIN 12"/>
    <property type="match status" value="1"/>
</dbReference>
<reference evidence="2" key="1">
    <citation type="submission" date="2018-06" db="EMBL/GenBank/DDBJ databases">
        <title>Genome assembly of Danube salmon.</title>
        <authorList>
            <person name="Macqueen D.J."/>
            <person name="Gundappa M.K."/>
        </authorList>
    </citation>
    <scope>NUCLEOTIDE SEQUENCE [LARGE SCALE GENOMIC DNA]</scope>
</reference>
<evidence type="ECO:0000313" key="1">
    <source>
        <dbReference type="Ensembl" id="ENSHHUP00000074574.1"/>
    </source>
</evidence>
<dbReference type="GO" id="GO:0070286">
    <property type="term" value="P:axonemal dynein complex assembly"/>
    <property type="evidence" value="ECO:0007669"/>
    <property type="project" value="TreeGrafter"/>
</dbReference>
<reference evidence="1" key="2">
    <citation type="submission" date="2025-08" db="UniProtKB">
        <authorList>
            <consortium name="Ensembl"/>
        </authorList>
    </citation>
    <scope>IDENTIFICATION</scope>
</reference>
<dbReference type="AlphaFoldDB" id="A0A4W5QQB5"/>
<reference evidence="1" key="3">
    <citation type="submission" date="2025-09" db="UniProtKB">
        <authorList>
            <consortium name="Ensembl"/>
        </authorList>
    </citation>
    <scope>IDENTIFICATION</scope>
</reference>
<dbReference type="InterPro" id="IPR043195">
    <property type="entry name" value="TTC12"/>
</dbReference>
<dbReference type="GO" id="GO:0005813">
    <property type="term" value="C:centrosome"/>
    <property type="evidence" value="ECO:0007669"/>
    <property type="project" value="TreeGrafter"/>
</dbReference>
<accession>A0A4W5QQB5</accession>
<dbReference type="GO" id="GO:0005737">
    <property type="term" value="C:cytoplasm"/>
    <property type="evidence" value="ECO:0007669"/>
    <property type="project" value="TreeGrafter"/>
</dbReference>
<keyword evidence="2" id="KW-1185">Reference proteome</keyword>
<name>A0A4W5QQB5_9TELE</name>
<dbReference type="STRING" id="62062.ENSHHUP00000074574"/>
<protein>
    <submittedName>
        <fullName evidence="1">Uncharacterized protein</fullName>
    </submittedName>
</protein>
<dbReference type="Ensembl" id="ENSHHUT00000077023.1">
    <property type="protein sequence ID" value="ENSHHUP00000074574.1"/>
    <property type="gene ID" value="ENSHHUG00000043755.1"/>
</dbReference>
<dbReference type="GO" id="GO:0007288">
    <property type="term" value="P:sperm axoneme assembly"/>
    <property type="evidence" value="ECO:0007669"/>
    <property type="project" value="TreeGrafter"/>
</dbReference>
<evidence type="ECO:0000313" key="2">
    <source>
        <dbReference type="Proteomes" id="UP000314982"/>
    </source>
</evidence>
<proteinExistence type="predicted"/>
<dbReference type="Proteomes" id="UP000314982">
    <property type="component" value="Unassembled WGS sequence"/>
</dbReference>
<organism evidence="1 2">
    <name type="scientific">Hucho hucho</name>
    <name type="common">huchen</name>
    <dbReference type="NCBI Taxonomy" id="62062"/>
    <lineage>
        <taxon>Eukaryota</taxon>
        <taxon>Metazoa</taxon>
        <taxon>Chordata</taxon>
        <taxon>Craniata</taxon>
        <taxon>Vertebrata</taxon>
        <taxon>Euteleostomi</taxon>
        <taxon>Actinopterygii</taxon>
        <taxon>Neopterygii</taxon>
        <taxon>Teleostei</taxon>
        <taxon>Protacanthopterygii</taxon>
        <taxon>Salmoniformes</taxon>
        <taxon>Salmonidae</taxon>
        <taxon>Salmoninae</taxon>
        <taxon>Hucho</taxon>
    </lineage>
</organism>
<dbReference type="PANTHER" id="PTHR46540">
    <property type="entry name" value="TETRATRICOPEPTIDE REPEAT PROTEIN 12"/>
    <property type="match status" value="1"/>
</dbReference>